<keyword evidence="2" id="KW-1185">Reference proteome</keyword>
<dbReference type="InterPro" id="IPR043502">
    <property type="entry name" value="DNA/RNA_pol_sf"/>
</dbReference>
<organism evidence="1 2">
    <name type="scientific">Cordylochernes scorpioides</name>
    <dbReference type="NCBI Taxonomy" id="51811"/>
    <lineage>
        <taxon>Eukaryota</taxon>
        <taxon>Metazoa</taxon>
        <taxon>Ecdysozoa</taxon>
        <taxon>Arthropoda</taxon>
        <taxon>Chelicerata</taxon>
        <taxon>Arachnida</taxon>
        <taxon>Pseudoscorpiones</taxon>
        <taxon>Cheliferoidea</taxon>
        <taxon>Chernetidae</taxon>
        <taxon>Cordylochernes</taxon>
    </lineage>
</organism>
<name>A0ABY6LP06_9ARAC</name>
<dbReference type="Proteomes" id="UP001235939">
    <property type="component" value="Chromosome 21"/>
</dbReference>
<proteinExistence type="predicted"/>
<evidence type="ECO:0000313" key="1">
    <source>
        <dbReference type="EMBL" id="UYV82309.1"/>
    </source>
</evidence>
<reference evidence="1 2" key="1">
    <citation type="submission" date="2022-01" db="EMBL/GenBank/DDBJ databases">
        <title>A chromosomal length assembly of Cordylochernes scorpioides.</title>
        <authorList>
            <person name="Zeh D."/>
            <person name="Zeh J."/>
        </authorList>
    </citation>
    <scope>NUCLEOTIDE SEQUENCE [LARGE SCALE GENOMIC DNA]</scope>
    <source>
        <strain evidence="1">IN4F17</strain>
        <tissue evidence="1">Whole Body</tissue>
    </source>
</reference>
<gene>
    <name evidence="1" type="ORF">LAZ67_21001677</name>
</gene>
<accession>A0ABY6LP06</accession>
<protein>
    <recommendedName>
        <fullName evidence="3">Reverse transcriptase domain-containing protein</fullName>
    </recommendedName>
</protein>
<dbReference type="PANTHER" id="PTHR47331:SF5">
    <property type="entry name" value="RIBONUCLEASE H"/>
    <property type="match status" value="1"/>
</dbReference>
<sequence>MGRYLSSGELNITPEEFQNGLTLFAFDTTPDLCASDLHSSATQNSNISLEVKFSSALTSTINIILYSEFQSEIHIDKLRQVKNQYFYINEATLVHSCDQNALIKLNDGLYVPKSLPLKQNSYYDVEQRKITNVPESTDDTDVVPKGFLTKKIKRLKKQVLLLDEENKHFDCNGYKVTNLGNAENDTDAITVLYLRDYLGENSNQDITMFMSEEQDDFLKKFWELESVPSTKSLTREEISCEEKYINNLKILEDGRYSVGLPFRTLPTLGESSINALKRFLSLESKLQKSPSILKQYCDFMDEYLLINHMELIPSDELDTPSAQCYYIPHHCVFKEQSTTSKLKVVFDASCKTSNGKSLNDFLHVGPKLQQDIFNILIRFQTRPIAFSGDIEKMYRQVRIDSRDCDFQRILWRKNPSEPLLDNRLLTVTYGLSCVPYLAMRILHQLATDKVSTFPVASKIVQTDFYVDDLLSGADTIEEATCHIPEVNNLLSSAGISLRKWRLNVLEVLSGFSEQVEDRNNLRDFESDSCVKILGICWNPSLDIFQILVNDIPEQTNSKIHLMSHISRIFDPIGWLSVPGYYSS</sequence>
<dbReference type="EMBL" id="CP092883">
    <property type="protein sequence ID" value="UYV82309.1"/>
    <property type="molecule type" value="Genomic_DNA"/>
</dbReference>
<dbReference type="PANTHER" id="PTHR47331">
    <property type="entry name" value="PHD-TYPE DOMAIN-CONTAINING PROTEIN"/>
    <property type="match status" value="1"/>
</dbReference>
<dbReference type="SUPFAM" id="SSF56672">
    <property type="entry name" value="DNA/RNA polymerases"/>
    <property type="match status" value="1"/>
</dbReference>
<dbReference type="CDD" id="cd01644">
    <property type="entry name" value="RT_pepA17"/>
    <property type="match status" value="1"/>
</dbReference>
<evidence type="ECO:0008006" key="3">
    <source>
        <dbReference type="Google" id="ProtNLM"/>
    </source>
</evidence>
<evidence type="ECO:0000313" key="2">
    <source>
        <dbReference type="Proteomes" id="UP001235939"/>
    </source>
</evidence>